<accession>F3FFC0</accession>
<reference evidence="1 2" key="1">
    <citation type="journal article" date="2011" name="PLoS Pathog.">
        <title>Dynamic evolution of pathogenicity revealed by sequencing and comparative genomics of 19 Pseudomonas syringae isolates.</title>
        <authorList>
            <person name="Baltrus D.A."/>
            <person name="Nishimura M.T."/>
            <person name="Romanchuk A."/>
            <person name="Chang J.H."/>
            <person name="Mukhtar M.S."/>
            <person name="Cherkis K."/>
            <person name="Roach J."/>
            <person name="Grant S.R."/>
            <person name="Jones C.D."/>
            <person name="Dangl J.L."/>
        </authorList>
    </citation>
    <scope>NUCLEOTIDE SEQUENCE [LARGE SCALE GENOMIC DNA]</scope>
    <source>
        <strain evidence="2">M301072PT</strain>
    </source>
</reference>
<dbReference type="HOGENOM" id="CLU_3146532_0_0_6"/>
<evidence type="ECO:0000313" key="2">
    <source>
        <dbReference type="Proteomes" id="UP000004471"/>
    </source>
</evidence>
<organism evidence="1 2">
    <name type="scientific">Pseudomonas syringae pv. japonica str. M301072</name>
    <dbReference type="NCBI Taxonomy" id="629262"/>
    <lineage>
        <taxon>Bacteria</taxon>
        <taxon>Pseudomonadati</taxon>
        <taxon>Pseudomonadota</taxon>
        <taxon>Gammaproteobacteria</taxon>
        <taxon>Pseudomonadales</taxon>
        <taxon>Pseudomonadaceae</taxon>
        <taxon>Pseudomonas</taxon>
        <taxon>Pseudomonas syringae</taxon>
    </lineage>
</organism>
<evidence type="ECO:0000313" key="1">
    <source>
        <dbReference type="EMBL" id="EGH28906.1"/>
    </source>
</evidence>
<comment type="caution">
    <text evidence="1">The sequence shown here is derived from an EMBL/GenBank/DDBJ whole genome shotgun (WGS) entry which is preliminary data.</text>
</comment>
<sequence>MQHRLANDLPTIVEKRPYNSRMFLGWRGVFESTTPPPCWPTCHIQRILDG</sequence>
<gene>
    <name evidence="1" type="ORF">PSYJA_07993</name>
</gene>
<name>F3FFC0_PSESX</name>
<dbReference type="EMBL" id="AEAH01000354">
    <property type="protein sequence ID" value="EGH28906.1"/>
    <property type="molecule type" value="Genomic_DNA"/>
</dbReference>
<proteinExistence type="predicted"/>
<dbReference type="AlphaFoldDB" id="F3FFC0"/>
<protein>
    <submittedName>
        <fullName evidence="1">Uncharacterized protein</fullName>
    </submittedName>
</protein>
<feature type="non-terminal residue" evidence="1">
    <location>
        <position position="50"/>
    </location>
</feature>
<dbReference type="Proteomes" id="UP000004471">
    <property type="component" value="Unassembled WGS sequence"/>
</dbReference>